<keyword evidence="2" id="KW-1185">Reference proteome</keyword>
<dbReference type="OrthoDB" id="1739831at2"/>
<dbReference type="RefSeq" id="WP_044396233.1">
    <property type="nucleotide sequence ID" value="NZ_JXIQ01000188.1"/>
</dbReference>
<dbReference type="AlphaFoldDB" id="A0A0D6Z4W4"/>
<reference evidence="1 2" key="1">
    <citation type="submission" date="2015-01" db="EMBL/GenBank/DDBJ databases">
        <title>Draft genome sequences of the supercritical CO2 tolerant bacteria Bacillus subterraneus MITOT1 and Bacillus cereus MIT0214.</title>
        <authorList>
            <person name="Peet K.C."/>
            <person name="Thompson J.R."/>
        </authorList>
    </citation>
    <scope>NUCLEOTIDE SEQUENCE [LARGE SCALE GENOMIC DNA]</scope>
    <source>
        <strain evidence="1 2">MITOT1</strain>
    </source>
</reference>
<dbReference type="NCBIfam" id="TIGR03826">
    <property type="entry name" value="YvyF"/>
    <property type="match status" value="1"/>
</dbReference>
<sequence length="141" mass="16291">MIEGGRTLDLQNCPKCDALYVKNKFRDVCEKCWKEEEAAYDTVSKYMRKRENRAATVLQVVEATGVPEELILKFIRAGRFQLTQFPNFGYPCDKCGAVIREGRICASCAEDLIADLRTVQKEDQRKKEIADRQATFYTHRE</sequence>
<comment type="caution">
    <text evidence="1">The sequence shown here is derived from an EMBL/GenBank/DDBJ whole genome shotgun (WGS) entry which is preliminary data.</text>
</comment>
<evidence type="ECO:0000313" key="2">
    <source>
        <dbReference type="Proteomes" id="UP000032512"/>
    </source>
</evidence>
<gene>
    <name evidence="1" type="ORF">UB32_17560</name>
</gene>
<name>A0A0D6Z4W4_9BACI</name>
<accession>A0A0D6Z4W4</accession>
<organism evidence="1 2">
    <name type="scientific">Mesobacillus subterraneus</name>
    <dbReference type="NCBI Taxonomy" id="285983"/>
    <lineage>
        <taxon>Bacteria</taxon>
        <taxon>Bacillati</taxon>
        <taxon>Bacillota</taxon>
        <taxon>Bacilli</taxon>
        <taxon>Bacillales</taxon>
        <taxon>Bacillaceae</taxon>
        <taxon>Mesobacillus</taxon>
    </lineage>
</organism>
<dbReference type="PATRIC" id="fig|285983.3.peg.2988"/>
<protein>
    <submittedName>
        <fullName evidence="1">Membrane protein</fullName>
    </submittedName>
</protein>
<dbReference type="EMBL" id="JXIQ01000188">
    <property type="protein sequence ID" value="KIY20739.1"/>
    <property type="molecule type" value="Genomic_DNA"/>
</dbReference>
<evidence type="ECO:0000313" key="1">
    <source>
        <dbReference type="EMBL" id="KIY20739.1"/>
    </source>
</evidence>
<proteinExistence type="predicted"/>
<dbReference type="InterPro" id="IPR022258">
    <property type="entry name" value="Flagellar_operon_YvyF"/>
</dbReference>
<dbReference type="Proteomes" id="UP000032512">
    <property type="component" value="Unassembled WGS sequence"/>
</dbReference>